<evidence type="ECO:0000313" key="2">
    <source>
        <dbReference type="EMBL" id="KAJ7708366.1"/>
    </source>
</evidence>
<evidence type="ECO:0000313" key="3">
    <source>
        <dbReference type="Proteomes" id="UP001221757"/>
    </source>
</evidence>
<feature type="region of interest" description="Disordered" evidence="1">
    <location>
        <begin position="44"/>
        <end position="67"/>
    </location>
</feature>
<comment type="caution">
    <text evidence="2">The sequence shown here is derived from an EMBL/GenBank/DDBJ whole genome shotgun (WGS) entry which is preliminary data.</text>
</comment>
<proteinExistence type="predicted"/>
<protein>
    <submittedName>
        <fullName evidence="2">Uncharacterized protein</fullName>
    </submittedName>
</protein>
<organism evidence="2 3">
    <name type="scientific">Mycena rosella</name>
    <name type="common">Pink bonnet</name>
    <name type="synonym">Agaricus rosellus</name>
    <dbReference type="NCBI Taxonomy" id="1033263"/>
    <lineage>
        <taxon>Eukaryota</taxon>
        <taxon>Fungi</taxon>
        <taxon>Dikarya</taxon>
        <taxon>Basidiomycota</taxon>
        <taxon>Agaricomycotina</taxon>
        <taxon>Agaricomycetes</taxon>
        <taxon>Agaricomycetidae</taxon>
        <taxon>Agaricales</taxon>
        <taxon>Marasmiineae</taxon>
        <taxon>Mycenaceae</taxon>
        <taxon>Mycena</taxon>
    </lineage>
</organism>
<dbReference type="Proteomes" id="UP001221757">
    <property type="component" value="Unassembled WGS sequence"/>
</dbReference>
<keyword evidence="3" id="KW-1185">Reference proteome</keyword>
<gene>
    <name evidence="2" type="ORF">B0H17DRAFT_1125115</name>
</gene>
<dbReference type="AlphaFoldDB" id="A0AAD7GZ63"/>
<dbReference type="EMBL" id="JARKIE010000004">
    <property type="protein sequence ID" value="KAJ7708366.1"/>
    <property type="molecule type" value="Genomic_DNA"/>
</dbReference>
<feature type="region of interest" description="Disordered" evidence="1">
    <location>
        <begin position="90"/>
        <end position="132"/>
    </location>
</feature>
<reference evidence="2" key="1">
    <citation type="submission" date="2023-03" db="EMBL/GenBank/DDBJ databases">
        <title>Massive genome expansion in bonnet fungi (Mycena s.s.) driven by repeated elements and novel gene families across ecological guilds.</title>
        <authorList>
            <consortium name="Lawrence Berkeley National Laboratory"/>
            <person name="Harder C.B."/>
            <person name="Miyauchi S."/>
            <person name="Viragh M."/>
            <person name="Kuo A."/>
            <person name="Thoen E."/>
            <person name="Andreopoulos B."/>
            <person name="Lu D."/>
            <person name="Skrede I."/>
            <person name="Drula E."/>
            <person name="Henrissat B."/>
            <person name="Morin E."/>
            <person name="Kohler A."/>
            <person name="Barry K."/>
            <person name="LaButti K."/>
            <person name="Morin E."/>
            <person name="Salamov A."/>
            <person name="Lipzen A."/>
            <person name="Mereny Z."/>
            <person name="Hegedus B."/>
            <person name="Baldrian P."/>
            <person name="Stursova M."/>
            <person name="Weitz H."/>
            <person name="Taylor A."/>
            <person name="Grigoriev I.V."/>
            <person name="Nagy L.G."/>
            <person name="Martin F."/>
            <person name="Kauserud H."/>
        </authorList>
    </citation>
    <scope>NUCLEOTIDE SEQUENCE</scope>
    <source>
        <strain evidence="2">CBHHK067</strain>
    </source>
</reference>
<sequence>MQLGPLQCCEIAGNRVDPRHAPSKAKQRKDWAFFEPAFPASFCKQSKNKRRKSENPPLSSPHRKGQIKNSLRVAVPALIVPSPVTPYFCRSRRRGNGSALQGDAPGERSAAANGDAHQERRGAAAPSAEVSGVPRVRTEGQLAAERLSLACSWRTFGELDVNPAGSTDAVVSTPNSESAERRFDVIAIIAGERRDREVEAVEIRNARKRWGEMTVEVNRTLSDG</sequence>
<name>A0AAD7GZ63_MYCRO</name>
<evidence type="ECO:0000256" key="1">
    <source>
        <dbReference type="SAM" id="MobiDB-lite"/>
    </source>
</evidence>
<accession>A0AAD7GZ63</accession>